<feature type="compositionally biased region" description="Polar residues" evidence="2">
    <location>
        <begin position="811"/>
        <end position="827"/>
    </location>
</feature>
<dbReference type="PANTHER" id="PTHR32208:SF21">
    <property type="entry name" value="LOW QUALITY PROTEIN: ALDEHYDE OXIDASE GLOX-LIKE"/>
    <property type="match status" value="1"/>
</dbReference>
<name>A0A0P1BKE4_9BASI</name>
<protein>
    <submittedName>
        <fullName evidence="6">F10A5.18-RELATED</fullName>
    </submittedName>
</protein>
<sequence length="890" mass="94737">MLGSSTFRRSRAHNASSSGSSSSSSTRRMMSTLAAGCAAVAMVATGVSAEKSAGQYDTVLDNSLASAMMLVLVNENTVAVIDKVENNTAKLDNTDKPVWASLVDLEDFTPRGVDITTNTFCASGAHLGNGSLLVAGGNQAIQGGGAALAQGQDPMSGPYKDTDGRKALRIMEHSDTSANLEWIDSSLFMSSARWYPGIETLADGSILLIGGATGGGYINRNTPNTDPAFQGGAIDRLDAGGSNPTYEFFPPRPNDSKQISQFMVKTSGLNMYPHTFLMPSGLLFMQANYSTTLWNFTDNTETALAEMPNQVVRVYPASGATAMLPLTPDNNYTPTILFCGGTTLSDYEWGNYTAPTVNILQREASKDCSSITPEDANGKQTGAGYVHEEDLPQGRTMGQFIHLPDETMVIVNGANKGTAGYSNESWTQTTFNGQPLLTEGMSADPTYQPVLWDGSKPKGQRLTTSGFGVSPIARLYHSSAILLPDASVLIAGSNPHQDVSLTMPIGSSPQGYNTTYEMEKWYPPYYFKERPQPQGLPSFILYGGSTWKFKIDANFMGANDAANYRAEHTKVMVIRGGFSTHAMNMGQRSMRLQHTYTVNDDGSVDFEVMPMPQNQNVFVAGPALLFITVDGVPSPGKYIQIGSRSFSGPVPTTYQTGSNPSLPQAKPNSKYTKAPPSNAAEEFGIGKIVGIAVGAAAIIALILLGLCCWRRAANRGGAAGAGAKRGAAGAAGAGGAIYGMNNYANGGRGGEYKRVDTPNPNMHNYGGNLGARASMGTFDSYGGSIPGTPGQRYFDNPGAGQREPLAPSPLAQPSHSPNPAGQYQQQGWGEHQASGDVGEQYYHNGGYSDPSQYYDQPSQHGSRNASGYSQGQGQHQQSYSQQHDYFRSES</sequence>
<dbReference type="InterPro" id="IPR013783">
    <property type="entry name" value="Ig-like_fold"/>
</dbReference>
<evidence type="ECO:0000256" key="2">
    <source>
        <dbReference type="SAM" id="MobiDB-lite"/>
    </source>
</evidence>
<reference evidence="6 7" key="1">
    <citation type="submission" date="2014-09" db="EMBL/GenBank/DDBJ databases">
        <authorList>
            <person name="Magalhaes I.L.F."/>
            <person name="Oliveira U."/>
            <person name="Santos F.R."/>
            <person name="Vidigal T.H.D.A."/>
            <person name="Brescovit A.D."/>
            <person name="Santos A.J."/>
        </authorList>
    </citation>
    <scope>NUCLEOTIDE SEQUENCE [LARGE SCALE GENOMIC DNA]</scope>
</reference>
<dbReference type="PANTHER" id="PTHR32208">
    <property type="entry name" value="SECRETED PROTEIN-RELATED"/>
    <property type="match status" value="1"/>
</dbReference>
<dbReference type="STRING" id="401625.A0A0P1BKE4"/>
<feature type="compositionally biased region" description="Polar residues" evidence="2">
    <location>
        <begin position="650"/>
        <end position="671"/>
    </location>
</feature>
<dbReference type="InterPro" id="IPR037293">
    <property type="entry name" value="Gal_Oxidase_central_sf"/>
</dbReference>
<dbReference type="Gene3D" id="2.60.40.10">
    <property type="entry name" value="Immunoglobulins"/>
    <property type="match status" value="1"/>
</dbReference>
<dbReference type="EMBL" id="CCYA01000253">
    <property type="protein sequence ID" value="CEH16884.1"/>
    <property type="molecule type" value="Genomic_DNA"/>
</dbReference>
<evidence type="ECO:0000256" key="1">
    <source>
        <dbReference type="ARBA" id="ARBA00022729"/>
    </source>
</evidence>
<keyword evidence="3" id="KW-0812">Transmembrane</keyword>
<dbReference type="InterPro" id="IPR009880">
    <property type="entry name" value="Glyoxal_oxidase_N"/>
</dbReference>
<dbReference type="InterPro" id="IPR011043">
    <property type="entry name" value="Gal_Oxase/kelch_b-propeller"/>
</dbReference>
<evidence type="ECO:0000259" key="5">
    <source>
        <dbReference type="Pfam" id="PF09118"/>
    </source>
</evidence>
<evidence type="ECO:0000256" key="3">
    <source>
        <dbReference type="SAM" id="Phobius"/>
    </source>
</evidence>
<keyword evidence="1" id="KW-0732">Signal</keyword>
<dbReference type="Proteomes" id="UP000054845">
    <property type="component" value="Unassembled WGS sequence"/>
</dbReference>
<feature type="domain" description="Glyoxal oxidase N-terminal" evidence="4">
    <location>
        <begin position="240"/>
        <end position="525"/>
    </location>
</feature>
<feature type="compositionally biased region" description="Polar residues" evidence="2">
    <location>
        <begin position="849"/>
        <end position="865"/>
    </location>
</feature>
<feature type="domain" description="Galactose oxidase-like Early set" evidence="5">
    <location>
        <begin position="530"/>
        <end position="641"/>
    </location>
</feature>
<dbReference type="SUPFAM" id="SSF50965">
    <property type="entry name" value="Galactose oxidase, central domain"/>
    <property type="match status" value="1"/>
</dbReference>
<accession>A0A0P1BKE4</accession>
<keyword evidence="3" id="KW-0472">Membrane</keyword>
<dbReference type="SUPFAM" id="SSF81296">
    <property type="entry name" value="E set domains"/>
    <property type="match status" value="1"/>
</dbReference>
<dbReference type="Gene3D" id="2.130.10.80">
    <property type="entry name" value="Galactose oxidase/kelch, beta-propeller"/>
    <property type="match status" value="1"/>
</dbReference>
<keyword evidence="3" id="KW-1133">Transmembrane helix</keyword>
<feature type="compositionally biased region" description="Low complexity" evidence="2">
    <location>
        <begin position="13"/>
        <end position="26"/>
    </location>
</feature>
<dbReference type="CDD" id="cd02851">
    <property type="entry name" value="E_set_GO_C"/>
    <property type="match status" value="1"/>
</dbReference>
<dbReference type="InterPro" id="IPR014756">
    <property type="entry name" value="Ig_E-set"/>
</dbReference>
<dbReference type="AlphaFoldDB" id="A0A0P1BKE4"/>
<feature type="region of interest" description="Disordered" evidence="2">
    <location>
        <begin position="1"/>
        <end position="26"/>
    </location>
</feature>
<proteinExistence type="predicted"/>
<organism evidence="6 7">
    <name type="scientific">Ceraceosorus bombacis</name>
    <dbReference type="NCBI Taxonomy" id="401625"/>
    <lineage>
        <taxon>Eukaryota</taxon>
        <taxon>Fungi</taxon>
        <taxon>Dikarya</taxon>
        <taxon>Basidiomycota</taxon>
        <taxon>Ustilaginomycotina</taxon>
        <taxon>Exobasidiomycetes</taxon>
        <taxon>Ceraceosorales</taxon>
        <taxon>Ceraceosoraceae</taxon>
        <taxon>Ceraceosorus</taxon>
    </lineage>
</organism>
<feature type="region of interest" description="Disordered" evidence="2">
    <location>
        <begin position="780"/>
        <end position="890"/>
    </location>
</feature>
<evidence type="ECO:0000259" key="4">
    <source>
        <dbReference type="Pfam" id="PF07250"/>
    </source>
</evidence>
<dbReference type="OrthoDB" id="2019572at2759"/>
<keyword evidence="7" id="KW-1185">Reference proteome</keyword>
<feature type="transmembrane region" description="Helical" evidence="3">
    <location>
        <begin position="688"/>
        <end position="709"/>
    </location>
</feature>
<feature type="region of interest" description="Disordered" evidence="2">
    <location>
        <begin position="650"/>
        <end position="674"/>
    </location>
</feature>
<feature type="compositionally biased region" description="Low complexity" evidence="2">
    <location>
        <begin position="866"/>
        <end position="883"/>
    </location>
</feature>
<evidence type="ECO:0000313" key="7">
    <source>
        <dbReference type="Proteomes" id="UP000054845"/>
    </source>
</evidence>
<dbReference type="Pfam" id="PF09118">
    <property type="entry name" value="GO-like_E_set"/>
    <property type="match status" value="1"/>
</dbReference>
<dbReference type="InterPro" id="IPR015202">
    <property type="entry name" value="GO-like_E_set"/>
</dbReference>
<dbReference type="Pfam" id="PF07250">
    <property type="entry name" value="Glyoxal_oxid_N"/>
    <property type="match status" value="1"/>
</dbReference>
<evidence type="ECO:0000313" key="6">
    <source>
        <dbReference type="EMBL" id="CEH16884.1"/>
    </source>
</evidence>